<accession>A0A212CN51</accession>
<name>A0A212CN51_CEREH</name>
<keyword evidence="2" id="KW-1185">Reference proteome</keyword>
<organism evidence="1 2">
    <name type="scientific">Cervus elaphus hippelaphus</name>
    <name type="common">European red deer</name>
    <dbReference type="NCBI Taxonomy" id="46360"/>
    <lineage>
        <taxon>Eukaryota</taxon>
        <taxon>Metazoa</taxon>
        <taxon>Chordata</taxon>
        <taxon>Craniata</taxon>
        <taxon>Vertebrata</taxon>
        <taxon>Euteleostomi</taxon>
        <taxon>Mammalia</taxon>
        <taxon>Eutheria</taxon>
        <taxon>Laurasiatheria</taxon>
        <taxon>Artiodactyla</taxon>
        <taxon>Ruminantia</taxon>
        <taxon>Pecora</taxon>
        <taxon>Cervidae</taxon>
        <taxon>Cervinae</taxon>
        <taxon>Cervus</taxon>
    </lineage>
</organism>
<evidence type="ECO:0000313" key="2">
    <source>
        <dbReference type="Proteomes" id="UP000242450"/>
    </source>
</evidence>
<dbReference type="Proteomes" id="UP000242450">
    <property type="component" value="Chromosome 16"/>
</dbReference>
<evidence type="ECO:0000313" key="1">
    <source>
        <dbReference type="EMBL" id="OWK07274.1"/>
    </source>
</evidence>
<gene>
    <name evidence="1" type="ORF">Celaphus_00017161</name>
</gene>
<protein>
    <submittedName>
        <fullName evidence="1">HR</fullName>
    </submittedName>
</protein>
<dbReference type="AlphaFoldDB" id="A0A212CN51"/>
<reference evidence="1 2" key="1">
    <citation type="journal article" date="2018" name="Mol. Genet. Genomics">
        <title>The red deer Cervus elaphus genome CerEla1.0: sequencing, annotating, genes, and chromosomes.</title>
        <authorList>
            <person name="Bana N.A."/>
            <person name="Nyiri A."/>
            <person name="Nagy J."/>
            <person name="Frank K."/>
            <person name="Nagy T."/>
            <person name="Steger V."/>
            <person name="Schiller M."/>
            <person name="Lakatos P."/>
            <person name="Sugar L."/>
            <person name="Horn P."/>
            <person name="Barta E."/>
            <person name="Orosz L."/>
        </authorList>
    </citation>
    <scope>NUCLEOTIDE SEQUENCE [LARGE SCALE GENOMIC DNA]</scope>
    <source>
        <strain evidence="1">Hungarian</strain>
    </source>
</reference>
<proteinExistence type="predicted"/>
<sequence length="81" mass="8749">MRRPESPLTPPSVSSLAQVQGLVSVKLARSLGVLPHFPNKQSWVQRGPSWQGEPGGMANLLMDWAVFQAVKVAVGTLQEAK</sequence>
<dbReference type="EMBL" id="MKHE01000016">
    <property type="protein sequence ID" value="OWK07274.1"/>
    <property type="molecule type" value="Genomic_DNA"/>
</dbReference>
<comment type="caution">
    <text evidence="1">The sequence shown here is derived from an EMBL/GenBank/DDBJ whole genome shotgun (WGS) entry which is preliminary data.</text>
</comment>